<feature type="domain" description="Pvc16 N-terminal" evidence="1">
    <location>
        <begin position="9"/>
        <end position="183"/>
    </location>
</feature>
<evidence type="ECO:0000259" key="1">
    <source>
        <dbReference type="Pfam" id="PF14065"/>
    </source>
</evidence>
<evidence type="ECO:0000313" key="2">
    <source>
        <dbReference type="EMBL" id="PRY90721.1"/>
    </source>
</evidence>
<dbReference type="RefSeq" id="WP_106131946.1">
    <property type="nucleotide sequence ID" value="NZ_PVTR01000001.1"/>
</dbReference>
<reference evidence="2 3" key="1">
    <citation type="submission" date="2018-03" db="EMBL/GenBank/DDBJ databases">
        <title>Genomic Encyclopedia of Archaeal and Bacterial Type Strains, Phase II (KMG-II): from individual species to whole genera.</title>
        <authorList>
            <person name="Goeker M."/>
        </authorList>
    </citation>
    <scope>NUCLEOTIDE SEQUENCE [LARGE SCALE GENOMIC DNA]</scope>
    <source>
        <strain evidence="2 3">DSM 27929</strain>
    </source>
</reference>
<dbReference type="Proteomes" id="UP000238157">
    <property type="component" value="Unassembled WGS sequence"/>
</dbReference>
<dbReference type="EMBL" id="PVTR01000001">
    <property type="protein sequence ID" value="PRY90721.1"/>
    <property type="molecule type" value="Genomic_DNA"/>
</dbReference>
<accession>A0A2T0WVJ4</accession>
<protein>
    <submittedName>
        <fullName evidence="2">Uncharacterized protein DUF4255</fullName>
    </submittedName>
</protein>
<evidence type="ECO:0000313" key="3">
    <source>
        <dbReference type="Proteomes" id="UP000238157"/>
    </source>
</evidence>
<proteinExistence type="predicted"/>
<dbReference type="OrthoDB" id="7560784at2"/>
<dbReference type="AlphaFoldDB" id="A0A2T0WVJ4"/>
<gene>
    <name evidence="2" type="ORF">CLW00_101386</name>
</gene>
<dbReference type="InterPro" id="IPR025351">
    <property type="entry name" value="Pvc16_N"/>
</dbReference>
<keyword evidence="3" id="KW-1185">Reference proteome</keyword>
<organism evidence="2 3">
    <name type="scientific">Mongoliibacter ruber</name>
    <dbReference type="NCBI Taxonomy" id="1750599"/>
    <lineage>
        <taxon>Bacteria</taxon>
        <taxon>Pseudomonadati</taxon>
        <taxon>Bacteroidota</taxon>
        <taxon>Cytophagia</taxon>
        <taxon>Cytophagales</taxon>
        <taxon>Cyclobacteriaceae</taxon>
        <taxon>Mongoliibacter</taxon>
    </lineage>
</organism>
<dbReference type="Pfam" id="PF14065">
    <property type="entry name" value="Pvc16_N"/>
    <property type="match status" value="1"/>
</dbReference>
<comment type="caution">
    <text evidence="2">The sequence shown here is derived from an EMBL/GenBank/DDBJ whole genome shotgun (WGS) entry which is preliminary data.</text>
</comment>
<name>A0A2T0WVJ4_9BACT</name>
<sequence>MIDILLIHVRDLLNQNFKNQYGVSDNKVVVSNLLDNSSTSPAELENRIVCFLLSIEQETILKNKNGRAGGSSGGVMDKFAPLYLNLQVVFCANFKSKNYLEGLNYLSQTISFFHQNRIINLGNIQGLSNKTDKISFELSNLSYDNLSQIWSAIGSKVLPAAIYKVGLVIFDDTPIRSITPVISGTGSENIN</sequence>